<gene>
    <name evidence="1" type="ORF">LSALG_LOCUS5467</name>
</gene>
<keyword evidence="2" id="KW-1185">Reference proteome</keyword>
<organism evidence="1 2">
    <name type="scientific">Lactuca saligna</name>
    <name type="common">Willowleaf lettuce</name>
    <dbReference type="NCBI Taxonomy" id="75948"/>
    <lineage>
        <taxon>Eukaryota</taxon>
        <taxon>Viridiplantae</taxon>
        <taxon>Streptophyta</taxon>
        <taxon>Embryophyta</taxon>
        <taxon>Tracheophyta</taxon>
        <taxon>Spermatophyta</taxon>
        <taxon>Magnoliopsida</taxon>
        <taxon>eudicotyledons</taxon>
        <taxon>Gunneridae</taxon>
        <taxon>Pentapetalae</taxon>
        <taxon>asterids</taxon>
        <taxon>campanulids</taxon>
        <taxon>Asterales</taxon>
        <taxon>Asteraceae</taxon>
        <taxon>Cichorioideae</taxon>
        <taxon>Cichorieae</taxon>
        <taxon>Lactucinae</taxon>
        <taxon>Lactuca</taxon>
    </lineage>
</organism>
<reference evidence="1" key="1">
    <citation type="submission" date="2023-04" db="EMBL/GenBank/DDBJ databases">
        <authorList>
            <person name="Vijverberg K."/>
            <person name="Xiong W."/>
            <person name="Schranz E."/>
        </authorList>
    </citation>
    <scope>NUCLEOTIDE SEQUENCE</scope>
</reference>
<protein>
    <submittedName>
        <fullName evidence="1">Uncharacterized protein</fullName>
    </submittedName>
</protein>
<proteinExistence type="predicted"/>
<dbReference type="AlphaFoldDB" id="A0AA35V9R0"/>
<dbReference type="Proteomes" id="UP001177003">
    <property type="component" value="Chromosome 0"/>
</dbReference>
<evidence type="ECO:0000313" key="1">
    <source>
        <dbReference type="EMBL" id="CAI9264833.1"/>
    </source>
</evidence>
<accession>A0AA35V9R0</accession>
<evidence type="ECO:0000313" key="2">
    <source>
        <dbReference type="Proteomes" id="UP001177003"/>
    </source>
</evidence>
<dbReference type="EMBL" id="OX465086">
    <property type="protein sequence ID" value="CAI9264833.1"/>
    <property type="molecule type" value="Genomic_DNA"/>
</dbReference>
<name>A0AA35V9R0_LACSI</name>
<sequence length="133" mass="15365">MLLSFHLKNMKPKYETWSYKNISTVKVIGPIETDSFINARFKVARGAASFLFEFTLADLTYLNSFDLISLLLLLMKDEQKFEPIVAHIKRMLVSYIQEIGNMDVDIATVLREKPLVLPMEPPKDLEKMKLGRI</sequence>